<dbReference type="Proteomes" id="UP000186015">
    <property type="component" value="Unassembled WGS sequence"/>
</dbReference>
<feature type="signal peptide" evidence="2">
    <location>
        <begin position="1"/>
        <end position="21"/>
    </location>
</feature>
<organism evidence="3 4">
    <name type="scientific">Ruminococcus albus</name>
    <dbReference type="NCBI Taxonomy" id="1264"/>
    <lineage>
        <taxon>Bacteria</taxon>
        <taxon>Bacillati</taxon>
        <taxon>Bacillota</taxon>
        <taxon>Clostridia</taxon>
        <taxon>Eubacteriales</taxon>
        <taxon>Oscillospiraceae</taxon>
        <taxon>Ruminococcus</taxon>
    </lineage>
</organism>
<dbReference type="AlphaFoldDB" id="A0A1H7M371"/>
<dbReference type="OrthoDB" id="1822942at2"/>
<evidence type="ECO:0000256" key="1">
    <source>
        <dbReference type="SAM" id="MobiDB-lite"/>
    </source>
</evidence>
<sequence>MKKITAFTIAAIMALGMTACGDNTEKTSEKKQESKTSVAETQNENSAGDNSISEEVREDLLKAANNNAKLGYTAVAEYLADMETQGRISEANEQEAADFAIKELGSNGNISGSLGVRFDGSDDYGFINFTVQFRTDEDITVIGQYPEPAQSVDDIPEWSAKAEASCEISESANNDDDENGDGIISSLFNYRSKSKLKSANGNAKTAYNAVAEYLADMECEGRLSEATPQEAAAKATKWFQSNESCGIVGVRFIDISNCEFEALWREDSSSDIIGRYPEPAVSLDDHIEWIVDAECKIDEQVFEETEYDDREDDNDLDENAHYTDEEIDAFAAYLEEAQSNMYEPSAEEKKANDNAKIAYIAAADYLTGMETPENGDGRDIVTAFVRSEVAEYIAGMEMNGELTSEKKQEAANIAAKALKNAGVDGKVGLLFIELDSLNPDFCVMWKNETSGRLIGVYPQLAPNDMLAWECDVVAHVE</sequence>
<feature type="compositionally biased region" description="Polar residues" evidence="1">
    <location>
        <begin position="38"/>
        <end position="52"/>
    </location>
</feature>
<proteinExistence type="predicted"/>
<gene>
    <name evidence="3" type="ORF">SAMN05216469_11099</name>
</gene>
<dbReference type="EMBL" id="FOAT01000010">
    <property type="protein sequence ID" value="SEL05438.1"/>
    <property type="molecule type" value="Genomic_DNA"/>
</dbReference>
<dbReference type="PROSITE" id="PS51257">
    <property type="entry name" value="PROKAR_LIPOPROTEIN"/>
    <property type="match status" value="1"/>
</dbReference>
<feature type="region of interest" description="Disordered" evidence="1">
    <location>
        <begin position="22"/>
        <end position="52"/>
    </location>
</feature>
<evidence type="ECO:0000313" key="3">
    <source>
        <dbReference type="EMBL" id="SEL05438.1"/>
    </source>
</evidence>
<reference evidence="3 4" key="1">
    <citation type="submission" date="2016-10" db="EMBL/GenBank/DDBJ databases">
        <authorList>
            <person name="de Groot N.N."/>
        </authorList>
    </citation>
    <scope>NUCLEOTIDE SEQUENCE [LARGE SCALE GENOMIC DNA]</scope>
    <source>
        <strain evidence="3 4">KH2T6</strain>
    </source>
</reference>
<protein>
    <recommendedName>
        <fullName evidence="5">DUF3887 domain-containing protein</fullName>
    </recommendedName>
</protein>
<feature type="compositionally biased region" description="Basic and acidic residues" evidence="1">
    <location>
        <begin position="23"/>
        <end position="34"/>
    </location>
</feature>
<evidence type="ECO:0008006" key="5">
    <source>
        <dbReference type="Google" id="ProtNLM"/>
    </source>
</evidence>
<feature type="chain" id="PRO_5010176386" description="DUF3887 domain-containing protein" evidence="2">
    <location>
        <begin position="22"/>
        <end position="477"/>
    </location>
</feature>
<name>A0A1H7M371_RUMAL</name>
<evidence type="ECO:0000256" key="2">
    <source>
        <dbReference type="SAM" id="SignalP"/>
    </source>
</evidence>
<accession>A0A1H7M371</accession>
<dbReference type="RefSeq" id="WP_074834036.1">
    <property type="nucleotide sequence ID" value="NZ_FOAT01000010.1"/>
</dbReference>
<evidence type="ECO:0000313" key="4">
    <source>
        <dbReference type="Proteomes" id="UP000186015"/>
    </source>
</evidence>
<keyword evidence="2" id="KW-0732">Signal</keyword>